<reference evidence="3 4" key="1">
    <citation type="submission" date="2020-08" db="EMBL/GenBank/DDBJ databases">
        <title>Genomic Encyclopedia of Type Strains, Phase IV (KMG-IV): sequencing the most valuable type-strain genomes for metagenomic binning, comparative biology and taxonomic classification.</title>
        <authorList>
            <person name="Goeker M."/>
        </authorList>
    </citation>
    <scope>NUCLEOTIDE SEQUENCE [LARGE SCALE GENOMIC DNA]</scope>
    <source>
        <strain evidence="3 4">DSM 23562</strain>
    </source>
</reference>
<gene>
    <name evidence="3" type="ORF">HNQ39_005698</name>
</gene>
<name>A0A7W9WA09_ARMRO</name>
<organism evidence="3 4">
    <name type="scientific">Armatimonas rosea</name>
    <dbReference type="NCBI Taxonomy" id="685828"/>
    <lineage>
        <taxon>Bacteria</taxon>
        <taxon>Bacillati</taxon>
        <taxon>Armatimonadota</taxon>
        <taxon>Armatimonadia</taxon>
        <taxon>Armatimonadales</taxon>
        <taxon>Armatimonadaceae</taxon>
        <taxon>Armatimonas</taxon>
    </lineage>
</organism>
<keyword evidence="4" id="KW-1185">Reference proteome</keyword>
<evidence type="ECO:0000313" key="3">
    <source>
        <dbReference type="EMBL" id="MBB6053851.1"/>
    </source>
</evidence>
<dbReference type="Pfam" id="PF04982">
    <property type="entry name" value="TM_HPP"/>
    <property type="match status" value="1"/>
</dbReference>
<dbReference type="AlphaFoldDB" id="A0A7W9WA09"/>
<dbReference type="PANTHER" id="PTHR33741:SF5">
    <property type="entry name" value="TRANSMEMBRANE PROTEIN DDB_G0269096-RELATED"/>
    <property type="match status" value="1"/>
</dbReference>
<keyword evidence="1" id="KW-0812">Transmembrane</keyword>
<feature type="transmembrane region" description="Helical" evidence="1">
    <location>
        <begin position="136"/>
        <end position="163"/>
    </location>
</feature>
<comment type="caution">
    <text evidence="3">The sequence shown here is derived from an EMBL/GenBank/DDBJ whole genome shotgun (WGS) entry which is preliminary data.</text>
</comment>
<keyword evidence="1" id="KW-0472">Membrane</keyword>
<feature type="transmembrane region" description="Helical" evidence="1">
    <location>
        <begin position="24"/>
        <end position="44"/>
    </location>
</feature>
<evidence type="ECO:0000256" key="1">
    <source>
        <dbReference type="SAM" id="Phobius"/>
    </source>
</evidence>
<evidence type="ECO:0000259" key="2">
    <source>
        <dbReference type="Pfam" id="PF04982"/>
    </source>
</evidence>
<sequence length="223" mass="23622">MLLKHTLRWLGVELVEVSPLEKGIALIGGGLAVFLVTLFSLWILPTEGAVPVIASTGASAVLLFAVPHGPLSQPWPVVAGHVVSALIGVACGRYIGYAPLAVACAVGLSIGAMLQLKCVHPPGGATAFTAVMGGNAIHQLGFRFVLAPVLLNAVVMVLLAIVLNGAFRWRRYPATLNRLKELPVSVTSEQEHAQVLEAIRSLDSFIDITEDDLIRLATLLKKQ</sequence>
<accession>A0A7W9WA09</accession>
<dbReference type="PANTHER" id="PTHR33741">
    <property type="entry name" value="TRANSMEMBRANE PROTEIN DDB_G0269096-RELATED"/>
    <property type="match status" value="1"/>
</dbReference>
<dbReference type="Proteomes" id="UP000520814">
    <property type="component" value="Unassembled WGS sequence"/>
</dbReference>
<protein>
    <submittedName>
        <fullName evidence="3">CBS-domain-containing membrane protein</fullName>
    </submittedName>
</protein>
<dbReference type="InterPro" id="IPR058581">
    <property type="entry name" value="TM_HPP"/>
</dbReference>
<dbReference type="EMBL" id="JACHGW010000009">
    <property type="protein sequence ID" value="MBB6053851.1"/>
    <property type="molecule type" value="Genomic_DNA"/>
</dbReference>
<keyword evidence="1" id="KW-1133">Transmembrane helix</keyword>
<evidence type="ECO:0000313" key="4">
    <source>
        <dbReference type="Proteomes" id="UP000520814"/>
    </source>
</evidence>
<proteinExistence type="predicted"/>
<dbReference type="RefSeq" id="WP_184203939.1">
    <property type="nucleotide sequence ID" value="NZ_JACHGW010000009.1"/>
</dbReference>
<feature type="transmembrane region" description="Helical" evidence="1">
    <location>
        <begin position="97"/>
        <end position="116"/>
    </location>
</feature>
<feature type="domain" description="HPP transmembrane region" evidence="2">
    <location>
        <begin position="19"/>
        <end position="173"/>
    </location>
</feature>
<dbReference type="InterPro" id="IPR007065">
    <property type="entry name" value="HPP"/>
</dbReference>